<name>A0A915HM47_ROMCU</name>
<accession>A0A915HM47</accession>
<sequence length="65" mass="7182">RGANRVELVPIKTSRAKKRYTNSGKLAAALIGMPQKIVLCAFQLIKSQKSEFGSRRLPLAINNEV</sequence>
<proteinExistence type="predicted"/>
<dbReference type="AlphaFoldDB" id="A0A915HM47"/>
<protein>
    <submittedName>
        <fullName evidence="2">Uncharacterized protein</fullName>
    </submittedName>
</protein>
<evidence type="ECO:0000313" key="1">
    <source>
        <dbReference type="Proteomes" id="UP000887565"/>
    </source>
</evidence>
<dbReference type="Proteomes" id="UP000887565">
    <property type="component" value="Unplaced"/>
</dbReference>
<organism evidence="1 2">
    <name type="scientific">Romanomermis culicivorax</name>
    <name type="common">Nematode worm</name>
    <dbReference type="NCBI Taxonomy" id="13658"/>
    <lineage>
        <taxon>Eukaryota</taxon>
        <taxon>Metazoa</taxon>
        <taxon>Ecdysozoa</taxon>
        <taxon>Nematoda</taxon>
        <taxon>Enoplea</taxon>
        <taxon>Dorylaimia</taxon>
        <taxon>Mermithida</taxon>
        <taxon>Mermithoidea</taxon>
        <taxon>Mermithidae</taxon>
        <taxon>Romanomermis</taxon>
    </lineage>
</organism>
<reference evidence="2" key="1">
    <citation type="submission" date="2022-11" db="UniProtKB">
        <authorList>
            <consortium name="WormBaseParasite"/>
        </authorList>
    </citation>
    <scope>IDENTIFICATION</scope>
</reference>
<dbReference type="WBParaSite" id="nRc.2.0.1.t03043-RA">
    <property type="protein sequence ID" value="nRc.2.0.1.t03043-RA"/>
    <property type="gene ID" value="nRc.2.0.1.g03043"/>
</dbReference>
<keyword evidence="1" id="KW-1185">Reference proteome</keyword>
<evidence type="ECO:0000313" key="2">
    <source>
        <dbReference type="WBParaSite" id="nRc.2.0.1.t03043-RA"/>
    </source>
</evidence>